<accession>A0ABV1YY95</accession>
<feature type="transmembrane region" description="Helical" evidence="7">
    <location>
        <begin position="221"/>
        <end position="244"/>
    </location>
</feature>
<proteinExistence type="predicted"/>
<keyword evidence="4 7" id="KW-0812">Transmembrane</keyword>
<name>A0ABV1YY95_9HYPH</name>
<feature type="transmembrane region" description="Helical" evidence="7">
    <location>
        <begin position="185"/>
        <end position="209"/>
    </location>
</feature>
<evidence type="ECO:0000256" key="1">
    <source>
        <dbReference type="ARBA" id="ARBA00004651"/>
    </source>
</evidence>
<feature type="transmembrane region" description="Helical" evidence="7">
    <location>
        <begin position="115"/>
        <end position="136"/>
    </location>
</feature>
<comment type="caution">
    <text evidence="9">The sequence shown here is derived from an EMBL/GenBank/DDBJ whole genome shotgun (WGS) entry which is preliminary data.</text>
</comment>
<dbReference type="PROSITE" id="PS50850">
    <property type="entry name" value="MFS"/>
    <property type="match status" value="1"/>
</dbReference>
<evidence type="ECO:0000259" key="8">
    <source>
        <dbReference type="PROSITE" id="PS50850"/>
    </source>
</evidence>
<evidence type="ECO:0000256" key="4">
    <source>
        <dbReference type="ARBA" id="ARBA00022692"/>
    </source>
</evidence>
<feature type="transmembrane region" description="Helical" evidence="7">
    <location>
        <begin position="251"/>
        <end position="269"/>
    </location>
</feature>
<dbReference type="InterPro" id="IPR020846">
    <property type="entry name" value="MFS_dom"/>
</dbReference>
<feature type="transmembrane region" description="Helical" evidence="7">
    <location>
        <begin position="55"/>
        <end position="73"/>
    </location>
</feature>
<evidence type="ECO:0000313" key="9">
    <source>
        <dbReference type="EMBL" id="MER9404738.1"/>
    </source>
</evidence>
<keyword evidence="3" id="KW-1003">Cell membrane</keyword>
<evidence type="ECO:0000313" key="10">
    <source>
        <dbReference type="Proteomes" id="UP001433071"/>
    </source>
</evidence>
<dbReference type="PANTHER" id="PTHR23517:SF3">
    <property type="entry name" value="INTEGRAL MEMBRANE TRANSPORT PROTEIN"/>
    <property type="match status" value="1"/>
</dbReference>
<dbReference type="InterPro" id="IPR011701">
    <property type="entry name" value="MFS"/>
</dbReference>
<dbReference type="SUPFAM" id="SSF103473">
    <property type="entry name" value="MFS general substrate transporter"/>
    <property type="match status" value="1"/>
</dbReference>
<keyword evidence="10" id="KW-1185">Reference proteome</keyword>
<evidence type="ECO:0000256" key="7">
    <source>
        <dbReference type="SAM" id="Phobius"/>
    </source>
</evidence>
<dbReference type="Pfam" id="PF07690">
    <property type="entry name" value="MFS_1"/>
    <property type="match status" value="1"/>
</dbReference>
<gene>
    <name evidence="9" type="ORF">NKI36_11815</name>
</gene>
<comment type="subcellular location">
    <subcellularLocation>
        <location evidence="1">Cell membrane</location>
        <topology evidence="1">Multi-pass membrane protein</topology>
    </subcellularLocation>
</comment>
<dbReference type="InterPro" id="IPR050171">
    <property type="entry name" value="MFS_Transporters"/>
</dbReference>
<dbReference type="Proteomes" id="UP001433071">
    <property type="component" value="Unassembled WGS sequence"/>
</dbReference>
<feature type="transmembrane region" description="Helical" evidence="7">
    <location>
        <begin position="20"/>
        <end position="43"/>
    </location>
</feature>
<protein>
    <submittedName>
        <fullName evidence="9">MFS transporter</fullName>
    </submittedName>
</protein>
<reference evidence="9 10" key="1">
    <citation type="journal article" date="2024" name="Proc. Natl. Acad. Sci. U.S.A.">
        <title>The evolutionary genomics of adaptation to stress in wild rhizobium bacteria.</title>
        <authorList>
            <person name="Kehlet-Delgado H."/>
            <person name="Montoya A.P."/>
            <person name="Jensen K.T."/>
            <person name="Wendlandt C.E."/>
            <person name="Dexheimer C."/>
            <person name="Roberts M."/>
            <person name="Torres Martinez L."/>
            <person name="Friesen M.L."/>
            <person name="Griffitts J.S."/>
            <person name="Porter S.S."/>
        </authorList>
    </citation>
    <scope>NUCLEOTIDE SEQUENCE [LARGE SCALE GENOMIC DNA]</scope>
    <source>
        <strain evidence="9 10">M0641</strain>
    </source>
</reference>
<feature type="transmembrane region" description="Helical" evidence="7">
    <location>
        <begin position="333"/>
        <end position="359"/>
    </location>
</feature>
<feature type="domain" description="Major facilitator superfamily (MFS) profile" evidence="8">
    <location>
        <begin position="1"/>
        <end position="364"/>
    </location>
</feature>
<keyword evidence="2" id="KW-0813">Transport</keyword>
<dbReference type="PANTHER" id="PTHR23517">
    <property type="entry name" value="RESISTANCE PROTEIN MDTM, PUTATIVE-RELATED-RELATED"/>
    <property type="match status" value="1"/>
</dbReference>
<sequence>MAFQFQSVGAVAPLVSDSLGASLADIGVLIGLYLAPGVALALPGATIGRRYGDKATVLAGLLMMLAGEMLMTTSTSWNLQVGGRLIGGTGGVLLNVLMTKMVADWFTGREIATAMAIYINSWPAGIAIALVLLPAIGTTFGMTAVGVAVSLLVIASIGLMTFVYRTPEVRPAGGIERSGISAGTTYALIAAGLIWCLYNVGFAMIFSFGPSMLVERGWSNSAAGSTISIVLWLATLSVPLGGFLTDRTKRGGAVLALGCVGFALLMLVLSRSGPVLPLIIAMGVVCGLPAGATMSLPARLLDQRTRSIGMGVFYTVYYAGMLAGPAIGGKLAVWAGTATGALDFGAAALLLCPFLLWTYHRISRLPQPMVVPSRQGG</sequence>
<dbReference type="EMBL" id="JAMYQB010000008">
    <property type="protein sequence ID" value="MER9404738.1"/>
    <property type="molecule type" value="Genomic_DNA"/>
</dbReference>
<feature type="transmembrane region" description="Helical" evidence="7">
    <location>
        <begin position="85"/>
        <end position="103"/>
    </location>
</feature>
<evidence type="ECO:0000256" key="6">
    <source>
        <dbReference type="ARBA" id="ARBA00023136"/>
    </source>
</evidence>
<feature type="transmembrane region" description="Helical" evidence="7">
    <location>
        <begin position="142"/>
        <end position="164"/>
    </location>
</feature>
<feature type="transmembrane region" description="Helical" evidence="7">
    <location>
        <begin position="275"/>
        <end position="296"/>
    </location>
</feature>
<organism evidence="9 10">
    <name type="scientific">Mesorhizobium caraganae</name>
    <dbReference type="NCBI Taxonomy" id="483206"/>
    <lineage>
        <taxon>Bacteria</taxon>
        <taxon>Pseudomonadati</taxon>
        <taxon>Pseudomonadota</taxon>
        <taxon>Alphaproteobacteria</taxon>
        <taxon>Hyphomicrobiales</taxon>
        <taxon>Phyllobacteriaceae</taxon>
        <taxon>Mesorhizobium</taxon>
    </lineage>
</organism>
<dbReference type="Gene3D" id="1.20.1250.20">
    <property type="entry name" value="MFS general substrate transporter like domains"/>
    <property type="match status" value="2"/>
</dbReference>
<evidence type="ECO:0000256" key="5">
    <source>
        <dbReference type="ARBA" id="ARBA00022989"/>
    </source>
</evidence>
<keyword evidence="6 7" id="KW-0472">Membrane</keyword>
<feature type="transmembrane region" description="Helical" evidence="7">
    <location>
        <begin position="308"/>
        <end position="327"/>
    </location>
</feature>
<dbReference type="InterPro" id="IPR036259">
    <property type="entry name" value="MFS_trans_sf"/>
</dbReference>
<evidence type="ECO:0000256" key="2">
    <source>
        <dbReference type="ARBA" id="ARBA00022448"/>
    </source>
</evidence>
<evidence type="ECO:0000256" key="3">
    <source>
        <dbReference type="ARBA" id="ARBA00022475"/>
    </source>
</evidence>
<keyword evidence="5 7" id="KW-1133">Transmembrane helix</keyword>